<dbReference type="PANTHER" id="PTHR40261">
    <property type="match status" value="1"/>
</dbReference>
<feature type="domain" description="Rieske" evidence="5">
    <location>
        <begin position="5"/>
        <end position="110"/>
    </location>
</feature>
<evidence type="ECO:0000259" key="5">
    <source>
        <dbReference type="PROSITE" id="PS51296"/>
    </source>
</evidence>
<evidence type="ECO:0000313" key="7">
    <source>
        <dbReference type="Proteomes" id="UP000250790"/>
    </source>
</evidence>
<proteinExistence type="predicted"/>
<dbReference type="InterPro" id="IPR036922">
    <property type="entry name" value="Rieske_2Fe-2S_sf"/>
</dbReference>
<keyword evidence="4" id="KW-0411">Iron-sulfur</keyword>
<keyword evidence="2" id="KW-0479">Metal-binding</keyword>
<evidence type="ECO:0000256" key="4">
    <source>
        <dbReference type="ARBA" id="ARBA00023014"/>
    </source>
</evidence>
<evidence type="ECO:0000256" key="2">
    <source>
        <dbReference type="ARBA" id="ARBA00022723"/>
    </source>
</evidence>
<evidence type="ECO:0000256" key="3">
    <source>
        <dbReference type="ARBA" id="ARBA00023004"/>
    </source>
</evidence>
<evidence type="ECO:0000313" key="6">
    <source>
        <dbReference type="EMBL" id="PUE53311.1"/>
    </source>
</evidence>
<dbReference type="PROSITE" id="PS51296">
    <property type="entry name" value="RIESKE"/>
    <property type="match status" value="1"/>
</dbReference>
<dbReference type="AlphaFoldDB" id="A0A315E7K8"/>
<name>A0A315E7K8_9BURK</name>
<dbReference type="EMBL" id="NESN01000003">
    <property type="protein sequence ID" value="PUE53311.1"/>
    <property type="molecule type" value="Genomic_DNA"/>
</dbReference>
<dbReference type="PANTHER" id="PTHR40261:SF1">
    <property type="entry name" value="RIESKE DOMAIN-CONTAINING PROTEIN"/>
    <property type="match status" value="1"/>
</dbReference>
<dbReference type="Proteomes" id="UP000250790">
    <property type="component" value="Unassembled WGS sequence"/>
</dbReference>
<reference evidence="6 7" key="1">
    <citation type="submission" date="2017-04" db="EMBL/GenBank/DDBJ databases">
        <title>Unexpected and diverse lifestyles within the genus Limnohabitans.</title>
        <authorList>
            <person name="Kasalicky V."/>
            <person name="Mehrshad M."/>
            <person name="Andrei S.-A."/>
            <person name="Salcher M."/>
            <person name="Kratochvilova H."/>
            <person name="Simek K."/>
            <person name="Ghai R."/>
        </authorList>
    </citation>
    <scope>NUCLEOTIDE SEQUENCE [LARGE SCALE GENOMIC DNA]</scope>
    <source>
        <strain evidence="6 7">II-B4</strain>
    </source>
</reference>
<evidence type="ECO:0000256" key="1">
    <source>
        <dbReference type="ARBA" id="ARBA00022714"/>
    </source>
</evidence>
<gene>
    <name evidence="6" type="ORF">B9Z37_09580</name>
</gene>
<dbReference type="Pfam" id="PF00355">
    <property type="entry name" value="Rieske"/>
    <property type="match status" value="1"/>
</dbReference>
<sequence length="121" mass="13473">MEPMVPLCNSADLVNGGRAVPFDIVYAGQTCRAFAIRYQGQVHAYLNRCTHVAMEMDYQPDRFFDDTGRWLMCATHGATYQPDTGACSGGPCRGGLVKIDLSERDGVVHWHTAYNLKPLEF</sequence>
<protein>
    <submittedName>
        <fullName evidence="6">2Fe-2S ferredoxin</fullName>
    </submittedName>
</protein>
<dbReference type="GO" id="GO:0051537">
    <property type="term" value="F:2 iron, 2 sulfur cluster binding"/>
    <property type="evidence" value="ECO:0007669"/>
    <property type="project" value="UniProtKB-KW"/>
</dbReference>
<dbReference type="InterPro" id="IPR017941">
    <property type="entry name" value="Rieske_2Fe-2S"/>
</dbReference>
<keyword evidence="7" id="KW-1185">Reference proteome</keyword>
<dbReference type="OrthoDB" id="9794779at2"/>
<dbReference type="CDD" id="cd03467">
    <property type="entry name" value="Rieske"/>
    <property type="match status" value="1"/>
</dbReference>
<comment type="caution">
    <text evidence="6">The sequence shown here is derived from an EMBL/GenBank/DDBJ whole genome shotgun (WGS) entry which is preliminary data.</text>
</comment>
<dbReference type="RefSeq" id="WP_108287894.1">
    <property type="nucleotide sequence ID" value="NZ_NESN01000003.1"/>
</dbReference>
<organism evidence="6 7">
    <name type="scientific">Limnohabitans parvus II-B4</name>
    <dbReference type="NCBI Taxonomy" id="1293052"/>
    <lineage>
        <taxon>Bacteria</taxon>
        <taxon>Pseudomonadati</taxon>
        <taxon>Pseudomonadota</taxon>
        <taxon>Betaproteobacteria</taxon>
        <taxon>Burkholderiales</taxon>
        <taxon>Comamonadaceae</taxon>
        <taxon>Limnohabitans</taxon>
    </lineage>
</organism>
<keyword evidence="3" id="KW-0408">Iron</keyword>
<dbReference type="SUPFAM" id="SSF50022">
    <property type="entry name" value="ISP domain"/>
    <property type="match status" value="1"/>
</dbReference>
<accession>A0A315E7K8</accession>
<keyword evidence="1" id="KW-0001">2Fe-2S</keyword>
<dbReference type="GO" id="GO:0046872">
    <property type="term" value="F:metal ion binding"/>
    <property type="evidence" value="ECO:0007669"/>
    <property type="project" value="UniProtKB-KW"/>
</dbReference>
<dbReference type="Gene3D" id="2.102.10.10">
    <property type="entry name" value="Rieske [2Fe-2S] iron-sulphur domain"/>
    <property type="match status" value="1"/>
</dbReference>